<accession>A0AAU7Q101</accession>
<gene>
    <name evidence="1" type="ORF">ABLO99_05655</name>
</gene>
<protein>
    <submittedName>
        <fullName evidence="1">Uncharacterized protein</fullName>
    </submittedName>
</protein>
<proteinExistence type="predicted"/>
<name>A0AAU7Q101_9RICK</name>
<dbReference type="RefSeq" id="WP_047758773.1">
    <property type="nucleotide sequence ID" value="NZ_CP157942.1"/>
</dbReference>
<sequence>MTKYNWDDQLRYDTQNTVWKVDPNEPKNSESQLSYEPLAYSWNFGSKIRDVLGVSKAAKEAAGEVIAEMSDDLKAEARKGS</sequence>
<reference evidence="1" key="1">
    <citation type="submission" date="2024-06" db="EMBL/GenBank/DDBJ databases">
        <authorList>
            <person name="Dussert Y."/>
            <person name="Peccoud J."/>
            <person name="Pigeault R."/>
        </authorList>
    </citation>
    <scope>NUCLEOTIDE SEQUENCE</scope>
    <source>
        <strain evidence="1">WArc</strain>
    </source>
</reference>
<evidence type="ECO:0000313" key="1">
    <source>
        <dbReference type="EMBL" id="XBS66705.1"/>
    </source>
</evidence>
<organism evidence="1">
    <name type="scientific">Wolbachia endosymbiont of Armadillidium arcangelii</name>
    <dbReference type="NCBI Taxonomy" id="3158571"/>
    <lineage>
        <taxon>Bacteria</taxon>
        <taxon>Pseudomonadati</taxon>
        <taxon>Pseudomonadota</taxon>
        <taxon>Alphaproteobacteria</taxon>
        <taxon>Rickettsiales</taxon>
        <taxon>Anaplasmataceae</taxon>
        <taxon>Wolbachieae</taxon>
        <taxon>Wolbachia</taxon>
    </lineage>
</organism>
<dbReference type="AlphaFoldDB" id="A0AAU7Q101"/>
<dbReference type="EMBL" id="CP157942">
    <property type="protein sequence ID" value="XBS66705.1"/>
    <property type="molecule type" value="Genomic_DNA"/>
</dbReference>